<gene>
    <name evidence="3" type="ORF">SAMN02745226_00665</name>
</gene>
<dbReference type="InterPro" id="IPR004010">
    <property type="entry name" value="Double_Cache_2"/>
</dbReference>
<feature type="domain" description="Double Cache" evidence="2">
    <location>
        <begin position="3"/>
        <end position="123"/>
    </location>
</feature>
<evidence type="ECO:0000256" key="1">
    <source>
        <dbReference type="SAM" id="Phobius"/>
    </source>
</evidence>
<reference evidence="4" key="1">
    <citation type="submission" date="2016-12" db="EMBL/GenBank/DDBJ databases">
        <authorList>
            <person name="Varghese N."/>
            <person name="Submissions S."/>
        </authorList>
    </citation>
    <scope>NUCLEOTIDE SEQUENCE [LARGE SCALE GENOMIC DNA]</scope>
    <source>
        <strain evidence="4">DSM 13020</strain>
    </source>
</reference>
<dbReference type="EMBL" id="FRDJ01000002">
    <property type="protein sequence ID" value="SHN54862.1"/>
    <property type="molecule type" value="Genomic_DNA"/>
</dbReference>
<dbReference type="Gene3D" id="3.30.450.20">
    <property type="entry name" value="PAS domain"/>
    <property type="match status" value="1"/>
</dbReference>
<keyword evidence="1" id="KW-0472">Membrane</keyword>
<evidence type="ECO:0000313" key="4">
    <source>
        <dbReference type="Proteomes" id="UP000184207"/>
    </source>
</evidence>
<organism evidence="3 4">
    <name type="scientific">Fervidobacterium gondwanense DSM 13020</name>
    <dbReference type="NCBI Taxonomy" id="1121883"/>
    <lineage>
        <taxon>Bacteria</taxon>
        <taxon>Thermotogati</taxon>
        <taxon>Thermotogota</taxon>
        <taxon>Thermotogae</taxon>
        <taxon>Thermotogales</taxon>
        <taxon>Fervidobacteriaceae</taxon>
        <taxon>Fervidobacterium</taxon>
    </lineage>
</organism>
<name>A0A1M7S992_FERGO</name>
<feature type="transmembrane region" description="Helical" evidence="1">
    <location>
        <begin position="125"/>
        <end position="147"/>
    </location>
</feature>
<protein>
    <submittedName>
        <fullName evidence="3">Cache domain-containing protein</fullName>
    </submittedName>
</protein>
<proteinExistence type="predicted"/>
<dbReference type="AlphaFoldDB" id="A0A1M7S992"/>
<dbReference type="Pfam" id="PF08269">
    <property type="entry name" value="dCache_2"/>
    <property type="match status" value="1"/>
</dbReference>
<evidence type="ECO:0000313" key="3">
    <source>
        <dbReference type="EMBL" id="SHN54862.1"/>
    </source>
</evidence>
<keyword evidence="1" id="KW-0812">Transmembrane</keyword>
<dbReference type="RefSeq" id="WP_072758276.1">
    <property type="nucleotide sequence ID" value="NZ_FRDJ01000002.1"/>
</dbReference>
<dbReference type="STRING" id="1121883.SAMN02745226_00665"/>
<accession>A0A1M7S992</accession>
<dbReference type="Gene3D" id="6.10.340.10">
    <property type="match status" value="1"/>
</dbReference>
<keyword evidence="4" id="KW-1185">Reference proteome</keyword>
<dbReference type="Proteomes" id="UP000184207">
    <property type="component" value="Unassembled WGS sequence"/>
</dbReference>
<sequence>MYEKGELSKEEAMYLASEVISRMKYDDGHNYIFGYHMDNTVAIPFDRKRGEFLDVQDPKGRWVQRGLRDVAKTKGEGFYEYIWLNFATNKLETKYSYVKYFKPFDWWFGTGVYVDSLKAIVRAAFVRHAIIFSVVIVLIGIVIFLLVDKLIVQRLVKINDLIQKVESGNLSDSVIASKAMSKDEIDSVFENVRKIIDKQSELLKGATKSKR</sequence>
<keyword evidence="1" id="KW-1133">Transmembrane helix</keyword>
<evidence type="ECO:0000259" key="2">
    <source>
        <dbReference type="Pfam" id="PF08269"/>
    </source>
</evidence>